<dbReference type="Proteomes" id="UP000291269">
    <property type="component" value="Unassembled WGS sequence"/>
</dbReference>
<dbReference type="GO" id="GO:0006508">
    <property type="term" value="P:proteolysis"/>
    <property type="evidence" value="ECO:0007669"/>
    <property type="project" value="InterPro"/>
</dbReference>
<name>A0A4Q2K960_9FIRM</name>
<comment type="caution">
    <text evidence="1">The sequence shown here is derived from an EMBL/GenBank/DDBJ whole genome shotgun (WGS) entry which is preliminary data.</text>
</comment>
<reference evidence="1 2" key="1">
    <citation type="journal article" date="2019" name="Gut">
        <title>Antibiotics-induced monodominance of a novel gut bacterial order.</title>
        <authorList>
            <person name="Hildebrand F."/>
            <person name="Moitinho-Silva L."/>
            <person name="Blasche S."/>
            <person name="Jahn M.T."/>
            <person name="Gossmann T.I."/>
            <person name="Heuerta-Cepas J."/>
            <person name="Hercog R."/>
            <person name="Luetge M."/>
            <person name="Bahram M."/>
            <person name="Pryszlak A."/>
            <person name="Alves R.J."/>
            <person name="Waszak S.M."/>
            <person name="Zhu A."/>
            <person name="Ye L."/>
            <person name="Costea P.I."/>
            <person name="Aalvink S."/>
            <person name="Belzer C."/>
            <person name="Forslund S.K."/>
            <person name="Sunagawa S."/>
            <person name="Hentschel U."/>
            <person name="Merten C."/>
            <person name="Patil K.R."/>
            <person name="Benes V."/>
            <person name="Bork P."/>
        </authorList>
    </citation>
    <scope>NUCLEOTIDE SEQUENCE [LARGE SCALE GENOMIC DNA]</scope>
    <source>
        <strain evidence="1 2">HDS1380</strain>
    </source>
</reference>
<dbReference type="PANTHER" id="PTHR10443:SF12">
    <property type="entry name" value="DIPEPTIDASE"/>
    <property type="match status" value="1"/>
</dbReference>
<dbReference type="AlphaFoldDB" id="A0A4Q2K960"/>
<organism evidence="1 2">
    <name type="scientific">Candidatus Borkfalkia ceftriaxoniphila</name>
    <dbReference type="NCBI Taxonomy" id="2508949"/>
    <lineage>
        <taxon>Bacteria</taxon>
        <taxon>Bacillati</taxon>
        <taxon>Bacillota</taxon>
        <taxon>Clostridia</taxon>
        <taxon>Christensenellales</taxon>
        <taxon>Christensenellaceae</taxon>
        <taxon>Candidatus Borkfalkia</taxon>
    </lineage>
</organism>
<keyword evidence="2" id="KW-1185">Reference proteome</keyword>
<dbReference type="InterPro" id="IPR032466">
    <property type="entry name" value="Metal_Hydrolase"/>
</dbReference>
<dbReference type="OrthoDB" id="9804920at2"/>
<dbReference type="EMBL" id="SDOZ01000005">
    <property type="protein sequence ID" value="RXZ57917.1"/>
    <property type="molecule type" value="Genomic_DNA"/>
</dbReference>
<dbReference type="InterPro" id="IPR008257">
    <property type="entry name" value="Pept_M19"/>
</dbReference>
<dbReference type="Gene3D" id="3.20.20.140">
    <property type="entry name" value="Metal-dependent hydrolases"/>
    <property type="match status" value="1"/>
</dbReference>
<dbReference type="PANTHER" id="PTHR10443">
    <property type="entry name" value="MICROSOMAL DIPEPTIDASE"/>
    <property type="match status" value="1"/>
</dbReference>
<protein>
    <recommendedName>
        <fullName evidence="3">Membrane dipeptidase</fullName>
    </recommendedName>
</protein>
<evidence type="ECO:0000313" key="1">
    <source>
        <dbReference type="EMBL" id="RXZ57917.1"/>
    </source>
</evidence>
<evidence type="ECO:0008006" key="3">
    <source>
        <dbReference type="Google" id="ProtNLM"/>
    </source>
</evidence>
<gene>
    <name evidence="1" type="ORF">ESZ91_11230</name>
</gene>
<dbReference type="Pfam" id="PF01244">
    <property type="entry name" value="Peptidase_M19"/>
    <property type="match status" value="1"/>
</dbReference>
<accession>A0A4Q2K960</accession>
<proteinExistence type="predicted"/>
<dbReference type="GO" id="GO:0070573">
    <property type="term" value="F:metallodipeptidase activity"/>
    <property type="evidence" value="ECO:0007669"/>
    <property type="project" value="InterPro"/>
</dbReference>
<dbReference type="SUPFAM" id="SSF51556">
    <property type="entry name" value="Metallo-dependent hydrolases"/>
    <property type="match status" value="1"/>
</dbReference>
<sequence>MRTDCFFMLLLCGRGIHCTMNADFHNDILTVRHLPLGNELEGLDCGVLALYLGKRSIEELFAVARGFRKTGGYELAFEEVSGITDEQLETLISFRPRYVTLTWNHENDLAHGCKSSGGLKPRGKEVIRRLNRAGIAVDTAHLCRQSFFDVCDASDRFVNSHTCFSAVHANARNIDDEQIECLHEAGALVGVTFVGAFLTAGKADSENVVRHVDHYVQKYGAEGVCLGSDFYGTQDLPADLLNYKSWDILVEKFLKIGYNREVIEQILYLNLKNFLYGR</sequence>
<evidence type="ECO:0000313" key="2">
    <source>
        <dbReference type="Proteomes" id="UP000291269"/>
    </source>
</evidence>
<dbReference type="PROSITE" id="PS51365">
    <property type="entry name" value="RENAL_DIPEPTIDASE_2"/>
    <property type="match status" value="1"/>
</dbReference>